<dbReference type="EMBL" id="CAAE01014979">
    <property type="protein sequence ID" value="CAG07062.1"/>
    <property type="molecule type" value="Genomic_DNA"/>
</dbReference>
<name>Q4RX20_TETNG</name>
<evidence type="ECO:0000313" key="1">
    <source>
        <dbReference type="EMBL" id="CAG07062.1"/>
    </source>
</evidence>
<reference evidence="1" key="1">
    <citation type="journal article" date="2004" name="Nature">
        <title>Genome duplication in the teleost fish Tetraodon nigroviridis reveals the early vertebrate proto-karyotype.</title>
        <authorList>
            <person name="Jaillon O."/>
            <person name="Aury J.-M."/>
            <person name="Brunet F."/>
            <person name="Petit J.-L."/>
            <person name="Stange-Thomann N."/>
            <person name="Mauceli E."/>
            <person name="Bouneau L."/>
            <person name="Fischer C."/>
            <person name="Ozouf-Costaz C."/>
            <person name="Bernot A."/>
            <person name="Nicaud S."/>
            <person name="Jaffe D."/>
            <person name="Fisher S."/>
            <person name="Lutfalla G."/>
            <person name="Dossat C."/>
            <person name="Segurens B."/>
            <person name="Dasilva C."/>
            <person name="Salanoubat M."/>
            <person name="Levy M."/>
            <person name="Boudet N."/>
            <person name="Castellano S."/>
            <person name="Anthouard V."/>
            <person name="Jubin C."/>
            <person name="Castelli V."/>
            <person name="Katinka M."/>
            <person name="Vacherie B."/>
            <person name="Biemont C."/>
            <person name="Skalli Z."/>
            <person name="Cattolico L."/>
            <person name="Poulain J."/>
            <person name="De Berardinis V."/>
            <person name="Cruaud C."/>
            <person name="Duprat S."/>
            <person name="Brottier P."/>
            <person name="Coutanceau J.-P."/>
            <person name="Gouzy J."/>
            <person name="Parra G."/>
            <person name="Lardier G."/>
            <person name="Chapple C."/>
            <person name="McKernan K.J."/>
            <person name="McEwan P."/>
            <person name="Bosak S."/>
            <person name="Kellis M."/>
            <person name="Volff J.-N."/>
            <person name="Guigo R."/>
            <person name="Zody M.C."/>
            <person name="Mesirov J."/>
            <person name="Lindblad-Toh K."/>
            <person name="Birren B."/>
            <person name="Nusbaum C."/>
            <person name="Kahn D."/>
            <person name="Robinson-Rechavi M."/>
            <person name="Laudet V."/>
            <person name="Schachter V."/>
            <person name="Quetier F."/>
            <person name="Saurin W."/>
            <person name="Scarpelli C."/>
            <person name="Wincker P."/>
            <person name="Lander E.S."/>
            <person name="Weissenbach J."/>
            <person name="Roest Crollius H."/>
        </authorList>
    </citation>
    <scope>NUCLEOTIDE SEQUENCE [LARGE SCALE GENOMIC DNA]</scope>
</reference>
<comment type="caution">
    <text evidence="1">The sequence shown here is derived from an EMBL/GenBank/DDBJ whole genome shotgun (WGS) entry which is preliminary data.</text>
</comment>
<accession>Q4RX20</accession>
<sequence length="56" mass="5972">MIPNSWIQLQYFCANHLAGISPGKSNPALVEARGLPPEGLLQSGRCVTGPLHSQLC</sequence>
<dbReference type="AlphaFoldDB" id="Q4RX20"/>
<organism evidence="1">
    <name type="scientific">Tetraodon nigroviridis</name>
    <name type="common">Spotted green pufferfish</name>
    <name type="synonym">Chelonodon nigroviridis</name>
    <dbReference type="NCBI Taxonomy" id="99883"/>
    <lineage>
        <taxon>Eukaryota</taxon>
        <taxon>Metazoa</taxon>
        <taxon>Chordata</taxon>
        <taxon>Craniata</taxon>
        <taxon>Vertebrata</taxon>
        <taxon>Euteleostomi</taxon>
        <taxon>Actinopterygii</taxon>
        <taxon>Neopterygii</taxon>
        <taxon>Teleostei</taxon>
        <taxon>Neoteleostei</taxon>
        <taxon>Acanthomorphata</taxon>
        <taxon>Eupercaria</taxon>
        <taxon>Tetraodontiformes</taxon>
        <taxon>Tetradontoidea</taxon>
        <taxon>Tetraodontidae</taxon>
        <taxon>Tetraodon</taxon>
    </lineage>
</organism>
<protein>
    <submittedName>
        <fullName evidence="1">(spotted green pufferfish) hypothetical protein</fullName>
    </submittedName>
</protein>
<dbReference type="KEGG" id="tng:GSTEN00027600G001"/>
<gene>
    <name evidence="1" type="ORF">GSTENG00027600001</name>
</gene>
<reference evidence="1" key="2">
    <citation type="submission" date="2004-02" db="EMBL/GenBank/DDBJ databases">
        <authorList>
            <consortium name="Genoscope"/>
            <consortium name="Whitehead Institute Centre for Genome Research"/>
        </authorList>
    </citation>
    <scope>NUCLEOTIDE SEQUENCE</scope>
</reference>
<proteinExistence type="predicted"/>